<protein>
    <submittedName>
        <fullName evidence="8">Membrane protein</fullName>
    </submittedName>
</protein>
<evidence type="ECO:0000313" key="9">
    <source>
        <dbReference type="Proteomes" id="UP000304148"/>
    </source>
</evidence>
<dbReference type="PANTHER" id="PTHR41335">
    <property type="entry name" value="MEMBRANE PROTEIN-RELATED"/>
    <property type="match status" value="1"/>
</dbReference>
<evidence type="ECO:0000256" key="3">
    <source>
        <dbReference type="ARBA" id="ARBA00022989"/>
    </source>
</evidence>
<keyword evidence="4 6" id="KW-0472">Membrane</keyword>
<feature type="region of interest" description="Disordered" evidence="5">
    <location>
        <begin position="96"/>
        <end position="129"/>
    </location>
</feature>
<gene>
    <name evidence="8" type="ORF">PBLR_13648</name>
</gene>
<accession>A0A383RG22</accession>
<dbReference type="Pfam" id="PF06305">
    <property type="entry name" value="LapA_dom"/>
    <property type="match status" value="1"/>
</dbReference>
<evidence type="ECO:0000313" key="8">
    <source>
        <dbReference type="EMBL" id="SYX85226.1"/>
    </source>
</evidence>
<evidence type="ECO:0000256" key="6">
    <source>
        <dbReference type="SAM" id="Phobius"/>
    </source>
</evidence>
<feature type="transmembrane region" description="Helical" evidence="6">
    <location>
        <begin position="37"/>
        <end position="62"/>
    </location>
</feature>
<dbReference type="GO" id="GO:0005886">
    <property type="term" value="C:plasma membrane"/>
    <property type="evidence" value="ECO:0007669"/>
    <property type="project" value="InterPro"/>
</dbReference>
<evidence type="ECO:0000256" key="4">
    <source>
        <dbReference type="ARBA" id="ARBA00023136"/>
    </source>
</evidence>
<dbReference type="PANTHER" id="PTHR41335:SF1">
    <property type="entry name" value="MEMBRANE PROTEIN"/>
    <property type="match status" value="1"/>
</dbReference>
<name>A0A383RG22_PAEAL</name>
<proteinExistence type="predicted"/>
<evidence type="ECO:0000256" key="5">
    <source>
        <dbReference type="SAM" id="MobiDB-lite"/>
    </source>
</evidence>
<dbReference type="RefSeq" id="WP_138186916.1">
    <property type="nucleotide sequence ID" value="NZ_LS992241.1"/>
</dbReference>
<dbReference type="EMBL" id="LS992241">
    <property type="protein sequence ID" value="SYX85226.1"/>
    <property type="molecule type" value="Genomic_DNA"/>
</dbReference>
<feature type="domain" description="Lipopolysaccharide assembly protein A" evidence="7">
    <location>
        <begin position="24"/>
        <end position="81"/>
    </location>
</feature>
<organism evidence="8 9">
    <name type="scientific">Paenibacillus alvei</name>
    <name type="common">Bacillus alvei</name>
    <dbReference type="NCBI Taxonomy" id="44250"/>
    <lineage>
        <taxon>Bacteria</taxon>
        <taxon>Bacillati</taxon>
        <taxon>Bacillota</taxon>
        <taxon>Bacilli</taxon>
        <taxon>Bacillales</taxon>
        <taxon>Paenibacillaceae</taxon>
        <taxon>Paenibacillus</taxon>
    </lineage>
</organism>
<keyword evidence="1" id="KW-1003">Cell membrane</keyword>
<keyword evidence="3 6" id="KW-1133">Transmembrane helix</keyword>
<evidence type="ECO:0000256" key="1">
    <source>
        <dbReference type="ARBA" id="ARBA00022475"/>
    </source>
</evidence>
<evidence type="ECO:0000256" key="2">
    <source>
        <dbReference type="ARBA" id="ARBA00022692"/>
    </source>
</evidence>
<reference evidence="9" key="1">
    <citation type="submission" date="2018-08" db="EMBL/GenBank/DDBJ databases">
        <authorList>
            <person name="Chevrot R."/>
        </authorList>
    </citation>
    <scope>NUCLEOTIDE SEQUENCE [LARGE SCALE GENOMIC DNA]</scope>
</reference>
<keyword evidence="2 6" id="KW-0812">Transmembrane</keyword>
<sequence>MRIQWSLLAGLIFALITAIFAVINVNPVQVNLMFGTFDVPLILLILGCTLLGAVIVGSYSIYLQFRSQKKIKQLEHQLAQYTGDADTSLFENHESTNTLEEFHPHDDNTTNEELPGFTSSTANSGKTDH</sequence>
<dbReference type="AlphaFoldDB" id="A0A383RG22"/>
<feature type="compositionally biased region" description="Polar residues" evidence="5">
    <location>
        <begin position="117"/>
        <end position="129"/>
    </location>
</feature>
<dbReference type="InterPro" id="IPR010445">
    <property type="entry name" value="LapA_dom"/>
</dbReference>
<dbReference type="Proteomes" id="UP000304148">
    <property type="component" value="Chromosome"/>
</dbReference>
<evidence type="ECO:0000259" key="7">
    <source>
        <dbReference type="Pfam" id="PF06305"/>
    </source>
</evidence>